<keyword evidence="5 6" id="KW-0472">Membrane</keyword>
<dbReference type="CDD" id="cd17321">
    <property type="entry name" value="MFS_MMR_MDR_like"/>
    <property type="match status" value="1"/>
</dbReference>
<dbReference type="SUPFAM" id="SSF103473">
    <property type="entry name" value="MFS general substrate transporter"/>
    <property type="match status" value="1"/>
</dbReference>
<feature type="domain" description="Major facilitator superfamily (MFS) profile" evidence="7">
    <location>
        <begin position="25"/>
        <end position="460"/>
    </location>
</feature>
<feature type="transmembrane region" description="Helical" evidence="6">
    <location>
        <begin position="213"/>
        <end position="231"/>
    </location>
</feature>
<feature type="transmembrane region" description="Helical" evidence="6">
    <location>
        <begin position="120"/>
        <end position="141"/>
    </location>
</feature>
<evidence type="ECO:0000259" key="7">
    <source>
        <dbReference type="PROSITE" id="PS50850"/>
    </source>
</evidence>
<feature type="transmembrane region" description="Helical" evidence="6">
    <location>
        <begin position="434"/>
        <end position="455"/>
    </location>
</feature>
<dbReference type="Pfam" id="PF07690">
    <property type="entry name" value="MFS_1"/>
    <property type="match status" value="1"/>
</dbReference>
<proteinExistence type="predicted"/>
<keyword evidence="9" id="KW-1185">Reference proteome</keyword>
<feature type="transmembrane region" description="Helical" evidence="6">
    <location>
        <begin position="408"/>
        <end position="428"/>
    </location>
</feature>
<dbReference type="GO" id="GO:0005886">
    <property type="term" value="C:plasma membrane"/>
    <property type="evidence" value="ECO:0007669"/>
    <property type="project" value="UniProtKB-SubCell"/>
</dbReference>
<feature type="transmembrane region" description="Helical" evidence="6">
    <location>
        <begin position="237"/>
        <end position="257"/>
    </location>
</feature>
<evidence type="ECO:0000313" key="9">
    <source>
        <dbReference type="Proteomes" id="UP000186218"/>
    </source>
</evidence>
<dbReference type="InterPro" id="IPR011701">
    <property type="entry name" value="MFS"/>
</dbReference>
<keyword evidence="2" id="KW-0813">Transport</keyword>
<evidence type="ECO:0000256" key="4">
    <source>
        <dbReference type="ARBA" id="ARBA00022989"/>
    </source>
</evidence>
<dbReference type="OrthoDB" id="3453194at2"/>
<dbReference type="Gene3D" id="1.20.1720.10">
    <property type="entry name" value="Multidrug resistance protein D"/>
    <property type="match status" value="1"/>
</dbReference>
<dbReference type="Proteomes" id="UP000186218">
    <property type="component" value="Unassembled WGS sequence"/>
</dbReference>
<evidence type="ECO:0000256" key="1">
    <source>
        <dbReference type="ARBA" id="ARBA00004651"/>
    </source>
</evidence>
<feature type="transmembrane region" description="Helical" evidence="6">
    <location>
        <begin position="182"/>
        <end position="201"/>
    </location>
</feature>
<dbReference type="AlphaFoldDB" id="A0A1N7H2X3"/>
<reference evidence="8 9" key="1">
    <citation type="submission" date="2017-01" db="EMBL/GenBank/DDBJ databases">
        <authorList>
            <person name="Mah S.A."/>
            <person name="Swanson W.J."/>
            <person name="Moy G.W."/>
            <person name="Vacquier V.D."/>
        </authorList>
    </citation>
    <scope>NUCLEOTIDE SEQUENCE [LARGE SCALE GENOMIC DNA]</scope>
    <source>
        <strain evidence="8 9">CPCC 203464</strain>
    </source>
</reference>
<keyword evidence="4 6" id="KW-1133">Transmembrane helix</keyword>
<name>A0A1N7H2X3_9NOCA</name>
<evidence type="ECO:0000256" key="3">
    <source>
        <dbReference type="ARBA" id="ARBA00022692"/>
    </source>
</evidence>
<dbReference type="PROSITE" id="PS50850">
    <property type="entry name" value="MFS"/>
    <property type="match status" value="1"/>
</dbReference>
<dbReference type="EMBL" id="FTNT01000011">
    <property type="protein sequence ID" value="SIS19184.1"/>
    <property type="molecule type" value="Genomic_DNA"/>
</dbReference>
<keyword evidence="3 6" id="KW-0812">Transmembrane</keyword>
<feature type="transmembrane region" description="Helical" evidence="6">
    <location>
        <begin position="369"/>
        <end position="396"/>
    </location>
</feature>
<feature type="transmembrane region" description="Helical" evidence="6">
    <location>
        <begin position="307"/>
        <end position="329"/>
    </location>
</feature>
<comment type="subcellular location">
    <subcellularLocation>
        <location evidence="1">Cell membrane</location>
        <topology evidence="1">Multi-pass membrane protein</topology>
    </subcellularLocation>
</comment>
<dbReference type="RefSeq" id="WP_083710205.1">
    <property type="nucleotide sequence ID" value="NZ_FTNT01000011.1"/>
</dbReference>
<dbReference type="InterPro" id="IPR036259">
    <property type="entry name" value="MFS_trans_sf"/>
</dbReference>
<dbReference type="InterPro" id="IPR020846">
    <property type="entry name" value="MFS_dom"/>
</dbReference>
<accession>A0A1N7H2X3</accession>
<feature type="transmembrane region" description="Helical" evidence="6">
    <location>
        <begin position="153"/>
        <end position="176"/>
    </location>
</feature>
<feature type="transmembrane region" description="Helical" evidence="6">
    <location>
        <begin position="278"/>
        <end position="301"/>
    </location>
</feature>
<evidence type="ECO:0000256" key="5">
    <source>
        <dbReference type="ARBA" id="ARBA00023136"/>
    </source>
</evidence>
<dbReference type="STRING" id="1344003.SAMN05445060_3444"/>
<feature type="transmembrane region" description="Helical" evidence="6">
    <location>
        <begin position="341"/>
        <end position="363"/>
    </location>
</feature>
<gene>
    <name evidence="8" type="ORF">SAMN05445060_3444</name>
</gene>
<feature type="transmembrane region" description="Helical" evidence="6">
    <location>
        <begin position="21"/>
        <end position="40"/>
    </location>
</feature>
<dbReference type="PRINTS" id="PR01036">
    <property type="entry name" value="TCRTETB"/>
</dbReference>
<evidence type="ECO:0000256" key="2">
    <source>
        <dbReference type="ARBA" id="ARBA00022448"/>
    </source>
</evidence>
<evidence type="ECO:0000313" key="8">
    <source>
        <dbReference type="EMBL" id="SIS19184.1"/>
    </source>
</evidence>
<evidence type="ECO:0000256" key="6">
    <source>
        <dbReference type="SAM" id="Phobius"/>
    </source>
</evidence>
<dbReference type="GO" id="GO:0022857">
    <property type="term" value="F:transmembrane transporter activity"/>
    <property type="evidence" value="ECO:0007669"/>
    <property type="project" value="InterPro"/>
</dbReference>
<dbReference type="PANTHER" id="PTHR42718">
    <property type="entry name" value="MAJOR FACILITATOR SUPERFAMILY MULTIDRUG TRANSPORTER MFSC"/>
    <property type="match status" value="1"/>
</dbReference>
<feature type="transmembrane region" description="Helical" evidence="6">
    <location>
        <begin position="60"/>
        <end position="79"/>
    </location>
</feature>
<dbReference type="Gene3D" id="1.20.1250.20">
    <property type="entry name" value="MFS general substrate transporter like domains"/>
    <property type="match status" value="1"/>
</dbReference>
<sequence>MATRNDSIATSTPVNSARGPVRAVALIALSLTFGVVQLDATVVNVALDTIGRDLGGDLGLSQWLVEAYAVPFASLLLIGGAAADRFGHRRVCVAGFALFAFASVAAGLATGWSVLLAARVIQGVGAAAMLPASLALVGELYPERHQRARALGIWGGIATLGFAAGPLVGGALISTIGWQSIFWMNVPVALVVGGTVAITAPHDRPQDRPLDRTGSLVAAAGLAAVVAGIIAGGQGRVVATVLLVVLAAVAFVVFVGVERRTPHPLLPRSVLARPALHWTMVTGFGFNFAMYGSLLCVTLTLQKAHGFGALSGGFATVPMATIVFVGATASGALTARCGPRYPMVIGLVLGAVGTVGIGTGALLRSPGYIITGLAMCGLVSLSMPAMTSVALGAVAADRAGLAGGGLNTTRQIGGALGVAMMGAILNGLGYRYGLAVAALLATIVLAIACASAVAATREEGS</sequence>
<organism evidence="8 9">
    <name type="scientific">Williamsia sterculiae</name>
    <dbReference type="NCBI Taxonomy" id="1344003"/>
    <lineage>
        <taxon>Bacteria</taxon>
        <taxon>Bacillati</taxon>
        <taxon>Actinomycetota</taxon>
        <taxon>Actinomycetes</taxon>
        <taxon>Mycobacteriales</taxon>
        <taxon>Nocardiaceae</taxon>
        <taxon>Williamsia</taxon>
    </lineage>
</organism>
<protein>
    <submittedName>
        <fullName evidence="8">MFS transporter, DHA2 family, methylenomycin A resistance protein</fullName>
    </submittedName>
</protein>
<feature type="transmembrane region" description="Helical" evidence="6">
    <location>
        <begin position="91"/>
        <end position="114"/>
    </location>
</feature>
<dbReference type="PANTHER" id="PTHR42718:SF9">
    <property type="entry name" value="MAJOR FACILITATOR SUPERFAMILY MULTIDRUG TRANSPORTER MFSC"/>
    <property type="match status" value="1"/>
</dbReference>